<dbReference type="PANTHER" id="PTHR36842:SF1">
    <property type="entry name" value="PROTEIN TOLB"/>
    <property type="match status" value="1"/>
</dbReference>
<dbReference type="Pfam" id="PF07676">
    <property type="entry name" value="PD40"/>
    <property type="match status" value="4"/>
</dbReference>
<protein>
    <recommendedName>
        <fullName evidence="4">Translocation protein TolB</fullName>
    </recommendedName>
</protein>
<dbReference type="InterPro" id="IPR011659">
    <property type="entry name" value="WD40"/>
</dbReference>
<dbReference type="SUPFAM" id="SSF82171">
    <property type="entry name" value="DPP6 N-terminal domain-like"/>
    <property type="match status" value="1"/>
</dbReference>
<dbReference type="EMBL" id="JAEPCR010000034">
    <property type="protein sequence ID" value="MCG7978171.1"/>
    <property type="molecule type" value="Genomic_DNA"/>
</dbReference>
<evidence type="ECO:0000313" key="3">
    <source>
        <dbReference type="Proteomes" id="UP000886674"/>
    </source>
</evidence>
<organism evidence="2 3">
    <name type="scientific">Candidatus Thiodiazotropha taylori</name>
    <dbReference type="NCBI Taxonomy" id="2792791"/>
    <lineage>
        <taxon>Bacteria</taxon>
        <taxon>Pseudomonadati</taxon>
        <taxon>Pseudomonadota</taxon>
        <taxon>Gammaproteobacteria</taxon>
        <taxon>Chromatiales</taxon>
        <taxon>Sedimenticolaceae</taxon>
        <taxon>Candidatus Thiodiazotropha</taxon>
    </lineage>
</organism>
<comment type="similarity">
    <text evidence="1">Belongs to the TolB family.</text>
</comment>
<accession>A0A9E4NIZ1</accession>
<dbReference type="Gene3D" id="2.120.10.30">
    <property type="entry name" value="TolB, C-terminal domain"/>
    <property type="match status" value="2"/>
</dbReference>
<dbReference type="AlphaFoldDB" id="A0A9E4NIZ1"/>
<evidence type="ECO:0000256" key="1">
    <source>
        <dbReference type="ARBA" id="ARBA00009820"/>
    </source>
</evidence>
<sequence>MHHTFDWSPDGEAIVFEHDVCTTCDANISRVEMDTGFIRLMTPLTTNDMQPNWAPAGDRIAFVSERSASGQDVFWMNSDGTSRSSLTDSVENDSYPVWSPDSTRIAFIRRETRSQRRVGIATIARDELTGAVMTLVAGFQDIGYLSWSPDGSKLLFHGRAVGMNRSAVYTVNSDASNLTRLSSVNNGIYRDVDDMFPSWSPDGSKIAFTRSARFTRGDGVEYLGQGMLFEMDANGMNKLRLGDLEFNHTTAWRPIKLFCL</sequence>
<dbReference type="InterPro" id="IPR011042">
    <property type="entry name" value="6-blade_b-propeller_TolB-like"/>
</dbReference>
<evidence type="ECO:0008006" key="4">
    <source>
        <dbReference type="Google" id="ProtNLM"/>
    </source>
</evidence>
<name>A0A9E4NIZ1_9GAMM</name>
<proteinExistence type="inferred from homology"/>
<dbReference type="PANTHER" id="PTHR36842">
    <property type="entry name" value="PROTEIN TOLB HOMOLOG"/>
    <property type="match status" value="1"/>
</dbReference>
<comment type="caution">
    <text evidence="2">The sequence shown here is derived from an EMBL/GenBank/DDBJ whole genome shotgun (WGS) entry which is preliminary data.</text>
</comment>
<dbReference type="Proteomes" id="UP000886674">
    <property type="component" value="Unassembled WGS sequence"/>
</dbReference>
<reference evidence="2" key="1">
    <citation type="journal article" date="2021" name="Proc. Natl. Acad. Sci. U.S.A.">
        <title>Global biogeography of chemosynthetic symbionts reveals both localized and globally distributed symbiont groups. .</title>
        <authorList>
            <person name="Osvatic J.T."/>
            <person name="Wilkins L.G.E."/>
            <person name="Leibrecht L."/>
            <person name="Leray M."/>
            <person name="Zauner S."/>
            <person name="Polzin J."/>
            <person name="Camacho Y."/>
            <person name="Gros O."/>
            <person name="van Gils J.A."/>
            <person name="Eisen J.A."/>
            <person name="Petersen J.M."/>
            <person name="Yuen B."/>
        </authorList>
    </citation>
    <scope>NUCLEOTIDE SEQUENCE</scope>
    <source>
        <strain evidence="2">MAGclacostrist055</strain>
    </source>
</reference>
<evidence type="ECO:0000313" key="2">
    <source>
        <dbReference type="EMBL" id="MCG7978171.1"/>
    </source>
</evidence>
<gene>
    <name evidence="2" type="ORF">JAY77_08485</name>
</gene>